<dbReference type="InterPro" id="IPR011330">
    <property type="entry name" value="Glyco_hydro/deAcase_b/a-brl"/>
</dbReference>
<feature type="domain" description="NodB homology" evidence="7">
    <location>
        <begin position="89"/>
        <end position="264"/>
    </location>
</feature>
<dbReference type="Proteomes" id="UP001055286">
    <property type="component" value="Unassembled WGS sequence"/>
</dbReference>
<comment type="function">
    <text evidence="1">Is involved in generating a small heat-stable compound (Nod), an acylated oligomer of N-acetylglucosamine, that stimulates mitosis in various plant protoplasts.</text>
</comment>
<organism evidence="8 9">
    <name type="scientific">Methylobacterium frigidaeris</name>
    <dbReference type="NCBI Taxonomy" id="2038277"/>
    <lineage>
        <taxon>Bacteria</taxon>
        <taxon>Pseudomonadati</taxon>
        <taxon>Pseudomonadota</taxon>
        <taxon>Alphaproteobacteria</taxon>
        <taxon>Hyphomicrobiales</taxon>
        <taxon>Methylobacteriaceae</taxon>
        <taxon>Methylobacterium</taxon>
    </lineage>
</organism>
<comment type="caution">
    <text evidence="8">The sequence shown here is derived from an EMBL/GenBank/DDBJ whole genome shotgun (WGS) entry which is preliminary data.</text>
</comment>
<evidence type="ECO:0000256" key="4">
    <source>
        <dbReference type="ARBA" id="ARBA00020071"/>
    </source>
</evidence>
<evidence type="ECO:0000313" key="9">
    <source>
        <dbReference type="Proteomes" id="UP001055286"/>
    </source>
</evidence>
<evidence type="ECO:0000256" key="2">
    <source>
        <dbReference type="ARBA" id="ARBA00004613"/>
    </source>
</evidence>
<dbReference type="CDD" id="cd10918">
    <property type="entry name" value="CE4_NodB_like_5s_6s"/>
    <property type="match status" value="1"/>
</dbReference>
<dbReference type="PANTHER" id="PTHR34216:SF3">
    <property type="entry name" value="POLY-BETA-1,6-N-ACETYL-D-GLUCOSAMINE N-DEACETYLASE"/>
    <property type="match status" value="1"/>
</dbReference>
<evidence type="ECO:0000256" key="3">
    <source>
        <dbReference type="ARBA" id="ARBA00010973"/>
    </source>
</evidence>
<dbReference type="AlphaFoldDB" id="A0AA37H7E8"/>
<name>A0AA37H7E8_9HYPH</name>
<dbReference type="InterPro" id="IPR002509">
    <property type="entry name" value="NODB_dom"/>
</dbReference>
<dbReference type="SUPFAM" id="SSF88713">
    <property type="entry name" value="Glycoside hydrolase/deacetylase"/>
    <property type="match status" value="1"/>
</dbReference>
<dbReference type="GO" id="GO:0005576">
    <property type="term" value="C:extracellular region"/>
    <property type="evidence" value="ECO:0007669"/>
    <property type="project" value="UniProtKB-SubCell"/>
</dbReference>
<dbReference type="GO" id="GO:0016810">
    <property type="term" value="F:hydrolase activity, acting on carbon-nitrogen (but not peptide) bonds"/>
    <property type="evidence" value="ECO:0007669"/>
    <property type="project" value="InterPro"/>
</dbReference>
<accession>A0AA37H7E8</accession>
<sequence>MTTGGMLHSFKTLARDHPVVRSLVLRGLARLRRLAHAPPGLYTLCYHHVPERHRAGFAAQIAYLQRHGRFVGADEAVTLLESGAATAERHFLVTFDDGYADTVEVALPALRAAGVPAILFLVSDWLDAPPASPPGPYAGRDLVAEWLAAGMEIGSHSASHARIATLDDAGAEREIAASRAALEAATGRPVRHFACPWGVAEHDYRPGRDPGLALAAGYATFFTTRRGVATGGRDLPTMPRHVLEPEWPLHELDALMGARRARGA</sequence>
<gene>
    <name evidence="8" type="ORF">MPEAHAMD_0905</name>
</gene>
<dbReference type="PROSITE" id="PS51677">
    <property type="entry name" value="NODB"/>
    <property type="match status" value="1"/>
</dbReference>
<proteinExistence type="inferred from homology"/>
<keyword evidence="5" id="KW-0732">Signal</keyword>
<dbReference type="GO" id="GO:0005975">
    <property type="term" value="P:carbohydrate metabolic process"/>
    <property type="evidence" value="ECO:0007669"/>
    <property type="project" value="InterPro"/>
</dbReference>
<comment type="subcellular location">
    <subcellularLocation>
        <location evidence="2">Secreted</location>
    </subcellularLocation>
</comment>
<dbReference type="EMBL" id="BPQJ01000003">
    <property type="protein sequence ID" value="GJD60766.1"/>
    <property type="molecule type" value="Genomic_DNA"/>
</dbReference>
<dbReference type="Pfam" id="PF01522">
    <property type="entry name" value="Polysacc_deac_1"/>
    <property type="match status" value="1"/>
</dbReference>
<reference evidence="8" key="1">
    <citation type="journal article" date="2016" name="Front. Microbiol.">
        <title>Genome Sequence of the Piezophilic, Mesophilic Sulfate-Reducing Bacterium Desulfovibrio indicus J2T.</title>
        <authorList>
            <person name="Cao J."/>
            <person name="Maignien L."/>
            <person name="Shao Z."/>
            <person name="Alain K."/>
            <person name="Jebbar M."/>
        </authorList>
    </citation>
    <scope>NUCLEOTIDE SEQUENCE</scope>
    <source>
        <strain evidence="8">JCM 32048</strain>
    </source>
</reference>
<keyword evidence="9" id="KW-1185">Reference proteome</keyword>
<dbReference type="InterPro" id="IPR051398">
    <property type="entry name" value="Polysacch_Deacetylase"/>
</dbReference>
<reference evidence="8" key="2">
    <citation type="submission" date="2021-08" db="EMBL/GenBank/DDBJ databases">
        <authorList>
            <person name="Tani A."/>
            <person name="Ola A."/>
            <person name="Ogura Y."/>
            <person name="Katsura K."/>
            <person name="Hayashi T."/>
        </authorList>
    </citation>
    <scope>NUCLEOTIDE SEQUENCE</scope>
    <source>
        <strain evidence="8">JCM 32048</strain>
    </source>
</reference>
<evidence type="ECO:0000256" key="5">
    <source>
        <dbReference type="ARBA" id="ARBA00022729"/>
    </source>
</evidence>
<protein>
    <recommendedName>
        <fullName evidence="4">Chitooligosaccharide deacetylase</fullName>
    </recommendedName>
    <alternativeName>
        <fullName evidence="6">Nodulation protein B</fullName>
    </alternativeName>
</protein>
<evidence type="ECO:0000313" key="8">
    <source>
        <dbReference type="EMBL" id="GJD60766.1"/>
    </source>
</evidence>
<dbReference type="RefSeq" id="WP_238189798.1">
    <property type="nucleotide sequence ID" value="NZ_BPQJ01000003.1"/>
</dbReference>
<evidence type="ECO:0000259" key="7">
    <source>
        <dbReference type="PROSITE" id="PS51677"/>
    </source>
</evidence>
<dbReference type="Gene3D" id="3.20.20.370">
    <property type="entry name" value="Glycoside hydrolase/deacetylase"/>
    <property type="match status" value="1"/>
</dbReference>
<comment type="similarity">
    <text evidence="3">Belongs to the polysaccharide deacetylase family.</text>
</comment>
<dbReference type="PANTHER" id="PTHR34216">
    <property type="match status" value="1"/>
</dbReference>
<evidence type="ECO:0000256" key="1">
    <source>
        <dbReference type="ARBA" id="ARBA00003236"/>
    </source>
</evidence>
<evidence type="ECO:0000256" key="6">
    <source>
        <dbReference type="ARBA" id="ARBA00032976"/>
    </source>
</evidence>